<organism evidence="1 2">
    <name type="scientific">Nitrososphaera viennensis EN76</name>
    <dbReference type="NCBI Taxonomy" id="926571"/>
    <lineage>
        <taxon>Archaea</taxon>
        <taxon>Nitrososphaerota</taxon>
        <taxon>Nitrososphaeria</taxon>
        <taxon>Nitrososphaerales</taxon>
        <taxon>Nitrososphaeraceae</taxon>
        <taxon>Nitrososphaera</taxon>
    </lineage>
</organism>
<dbReference type="AlphaFoldDB" id="A0A060HI13"/>
<evidence type="ECO:0000313" key="2">
    <source>
        <dbReference type="Proteomes" id="UP000027093"/>
    </source>
</evidence>
<accession>A0A060HI13</accession>
<dbReference type="Proteomes" id="UP000027093">
    <property type="component" value="Chromosome"/>
</dbReference>
<dbReference type="EMBL" id="CP007536">
    <property type="protein sequence ID" value="AIC16234.1"/>
    <property type="molecule type" value="Genomic_DNA"/>
</dbReference>
<dbReference type="STRING" id="926571.NVIE_019730"/>
<dbReference type="KEGG" id="nvn:NVIE_019730"/>
<proteinExistence type="predicted"/>
<reference evidence="1 2" key="1">
    <citation type="journal article" date="2014" name="Int. J. Syst. Evol. Microbiol.">
        <title>Nitrososphaera viennensis gen. nov., sp. nov., an aerobic and mesophilic, ammonia-oxidizing archaeon from soil and a member of the archaeal phylum Thaumarchaeota.</title>
        <authorList>
            <person name="Stieglmeier M."/>
            <person name="Klingl A."/>
            <person name="Alves R.J."/>
            <person name="Rittmann S.K."/>
            <person name="Melcher M."/>
            <person name="Leisch N."/>
            <person name="Schleper C."/>
        </authorList>
    </citation>
    <scope>NUCLEOTIDE SEQUENCE [LARGE SCALE GENOMIC DNA]</scope>
    <source>
        <strain evidence="1">EN76</strain>
    </source>
</reference>
<sequence length="82" mass="9220">MADMRSMPLKEFQRRLAKLLGTITADSIVRMLESNGVVKDDKVDINRLQGSLESLFQDAGILLINEIVKEPYVTQDKAGNNR</sequence>
<dbReference type="HOGENOM" id="CLU_2550394_0_0_2"/>
<evidence type="ECO:0000313" key="1">
    <source>
        <dbReference type="EMBL" id="AIC16234.1"/>
    </source>
</evidence>
<protein>
    <submittedName>
        <fullName evidence="1">Uncharacterized protein</fullName>
    </submittedName>
</protein>
<keyword evidence="2" id="KW-1185">Reference proteome</keyword>
<name>A0A060HI13_9ARCH</name>
<gene>
    <name evidence="1" type="ORF">NVIE_019730</name>
</gene>